<dbReference type="OrthoDB" id="6084525at2759"/>
<dbReference type="Gene3D" id="3.40.50.300">
    <property type="entry name" value="P-loop containing nucleotide triphosphate hydrolases"/>
    <property type="match status" value="1"/>
</dbReference>
<sequence>MPWFKERLVWHPSHRIHSRLTDLPIIIVLDILCEEMTPGADLDSAARWPQPLCYPGTRIRLQTKIYEWFFSDIRHWNFLWLNGPAGVGKSAVAQTVAEYALENDILGAVYFFSRPNGRNKYTEVFITLAYQLGVRFPGYQPLVGAKLAAEPDLLTKAPRIQFRKLIVEPLLSLSHERKRVIMLDGLDECDDEDNQLEIIELINDLLRSNTSLPIIWMVCSRPESHLKRIFARSDYAVRCWREFLPIDSEESRNDTEIFIRGRFDEIHERYGECLEEDAEGSWPPETGIKRIVEKASGLFVLADTLLRHIDDPKTRNPDRRLSEVLAFLEHSHVIGSQSPMHDLDLFYTLILSDIPVEDWLIIRQILVASTFRAHREKDFVSNRGDPLAVQPMCNLLGISRAKFYIAMRRLHSVVYIPEPSDAAETPLHFFHATFLDYLTDPNRAGRFFIGRLLTDLYITVATGLRDFVLSGLRCLGSNMVLPLIREPKEVEGDEEISRTLRAALSWSSKDARANCTSAWAAVRYFRPFLLELLSTLLEHSELDDDLLNVLCGFDFNIIPFTTQMIDDMAHPYLSPLNKLRPSSLIRTQCISEWDRALLSKIMERDPNMKPFEFGDSSKNGFFLFGNGTNSIAVRVHVMLGMISFSYVSHKRPPKVWPVLQHISLSQDDSDGYTDWGP</sequence>
<dbReference type="Proteomes" id="UP000807342">
    <property type="component" value="Unassembled WGS sequence"/>
</dbReference>
<accession>A0A9P6C739</accession>
<evidence type="ECO:0000259" key="2">
    <source>
        <dbReference type="Pfam" id="PF24883"/>
    </source>
</evidence>
<dbReference type="AlphaFoldDB" id="A0A9P6C739"/>
<gene>
    <name evidence="3" type="ORF">P691DRAFT_391721</name>
</gene>
<keyword evidence="1" id="KW-0677">Repeat</keyword>
<reference evidence="3" key="1">
    <citation type="submission" date="2020-11" db="EMBL/GenBank/DDBJ databases">
        <authorList>
            <consortium name="DOE Joint Genome Institute"/>
            <person name="Ahrendt S."/>
            <person name="Riley R."/>
            <person name="Andreopoulos W."/>
            <person name="Labutti K."/>
            <person name="Pangilinan J."/>
            <person name="Ruiz-Duenas F.J."/>
            <person name="Barrasa J.M."/>
            <person name="Sanchez-Garcia M."/>
            <person name="Camarero S."/>
            <person name="Miyauchi S."/>
            <person name="Serrano A."/>
            <person name="Linde D."/>
            <person name="Babiker R."/>
            <person name="Drula E."/>
            <person name="Ayuso-Fernandez I."/>
            <person name="Pacheco R."/>
            <person name="Padilla G."/>
            <person name="Ferreira P."/>
            <person name="Barriuso J."/>
            <person name="Kellner H."/>
            <person name="Castanera R."/>
            <person name="Alfaro M."/>
            <person name="Ramirez L."/>
            <person name="Pisabarro A.G."/>
            <person name="Kuo A."/>
            <person name="Tritt A."/>
            <person name="Lipzen A."/>
            <person name="He G."/>
            <person name="Yan M."/>
            <person name="Ng V."/>
            <person name="Cullen D."/>
            <person name="Martin F."/>
            <person name="Rosso M.-N."/>
            <person name="Henrissat B."/>
            <person name="Hibbett D."/>
            <person name="Martinez A.T."/>
            <person name="Grigoriev I.V."/>
        </authorList>
    </citation>
    <scope>NUCLEOTIDE SEQUENCE</scope>
    <source>
        <strain evidence="3">MF-IS2</strain>
    </source>
</reference>
<protein>
    <recommendedName>
        <fullName evidence="2">Nephrocystin 3-like N-terminal domain-containing protein</fullName>
    </recommendedName>
</protein>
<feature type="domain" description="Nephrocystin 3-like N-terminal" evidence="2">
    <location>
        <begin position="71"/>
        <end position="221"/>
    </location>
</feature>
<dbReference type="SUPFAM" id="SSF52540">
    <property type="entry name" value="P-loop containing nucleoside triphosphate hydrolases"/>
    <property type="match status" value="1"/>
</dbReference>
<dbReference type="Pfam" id="PF24883">
    <property type="entry name" value="NPHP3_N"/>
    <property type="match status" value="1"/>
</dbReference>
<dbReference type="EMBL" id="MU151054">
    <property type="protein sequence ID" value="KAF9454357.1"/>
    <property type="molecule type" value="Genomic_DNA"/>
</dbReference>
<keyword evidence="4" id="KW-1185">Reference proteome</keyword>
<proteinExistence type="predicted"/>
<evidence type="ECO:0000256" key="1">
    <source>
        <dbReference type="ARBA" id="ARBA00022737"/>
    </source>
</evidence>
<organism evidence="3 4">
    <name type="scientific">Macrolepiota fuliginosa MF-IS2</name>
    <dbReference type="NCBI Taxonomy" id="1400762"/>
    <lineage>
        <taxon>Eukaryota</taxon>
        <taxon>Fungi</taxon>
        <taxon>Dikarya</taxon>
        <taxon>Basidiomycota</taxon>
        <taxon>Agaricomycotina</taxon>
        <taxon>Agaricomycetes</taxon>
        <taxon>Agaricomycetidae</taxon>
        <taxon>Agaricales</taxon>
        <taxon>Agaricineae</taxon>
        <taxon>Agaricaceae</taxon>
        <taxon>Macrolepiota</taxon>
    </lineage>
</organism>
<name>A0A9P6C739_9AGAR</name>
<dbReference type="InterPro" id="IPR027417">
    <property type="entry name" value="P-loop_NTPase"/>
</dbReference>
<evidence type="ECO:0000313" key="4">
    <source>
        <dbReference type="Proteomes" id="UP000807342"/>
    </source>
</evidence>
<dbReference type="PANTHER" id="PTHR10039">
    <property type="entry name" value="AMELOGENIN"/>
    <property type="match status" value="1"/>
</dbReference>
<comment type="caution">
    <text evidence="3">The sequence shown here is derived from an EMBL/GenBank/DDBJ whole genome shotgun (WGS) entry which is preliminary data.</text>
</comment>
<dbReference type="InterPro" id="IPR056884">
    <property type="entry name" value="NPHP3-like_N"/>
</dbReference>
<evidence type="ECO:0000313" key="3">
    <source>
        <dbReference type="EMBL" id="KAF9454357.1"/>
    </source>
</evidence>